<protein>
    <submittedName>
        <fullName evidence="1">Unannotated protein</fullName>
    </submittedName>
</protein>
<accession>A0A6J7C8W3</accession>
<organism evidence="1">
    <name type="scientific">freshwater metagenome</name>
    <dbReference type="NCBI Taxonomy" id="449393"/>
    <lineage>
        <taxon>unclassified sequences</taxon>
        <taxon>metagenomes</taxon>
        <taxon>ecological metagenomes</taxon>
    </lineage>
</organism>
<dbReference type="EMBL" id="CAFBIZ010000225">
    <property type="protein sequence ID" value="CAB4852073.1"/>
    <property type="molecule type" value="Genomic_DNA"/>
</dbReference>
<dbReference type="AlphaFoldDB" id="A0A6J7C8W3"/>
<proteinExistence type="predicted"/>
<reference evidence="1" key="1">
    <citation type="submission" date="2020-05" db="EMBL/GenBank/DDBJ databases">
        <authorList>
            <person name="Chiriac C."/>
            <person name="Salcher M."/>
            <person name="Ghai R."/>
            <person name="Kavagutti S V."/>
        </authorList>
    </citation>
    <scope>NUCLEOTIDE SEQUENCE</scope>
</reference>
<gene>
    <name evidence="1" type="ORF">UFOPK3268_01494</name>
</gene>
<name>A0A6J7C8W3_9ZZZZ</name>
<evidence type="ECO:0000313" key="1">
    <source>
        <dbReference type="EMBL" id="CAB4852073.1"/>
    </source>
</evidence>
<sequence length="54" mass="5924">MLGAGDFRIAFDAAPIDTRRSVLREIIDHVTVSRGKASGWRPNVSGVEIAWKLS</sequence>